<evidence type="ECO:0000313" key="2">
    <source>
        <dbReference type="RefSeq" id="XP_009789525.1"/>
    </source>
</evidence>
<dbReference type="Proteomes" id="UP000189701">
    <property type="component" value="Unplaced"/>
</dbReference>
<organism evidence="1 2">
    <name type="scientific">Nicotiana sylvestris</name>
    <name type="common">Wood tobacco</name>
    <name type="synonym">South American tobacco</name>
    <dbReference type="NCBI Taxonomy" id="4096"/>
    <lineage>
        <taxon>Eukaryota</taxon>
        <taxon>Viridiplantae</taxon>
        <taxon>Streptophyta</taxon>
        <taxon>Embryophyta</taxon>
        <taxon>Tracheophyta</taxon>
        <taxon>Spermatophyta</taxon>
        <taxon>Magnoliopsida</taxon>
        <taxon>eudicotyledons</taxon>
        <taxon>Gunneridae</taxon>
        <taxon>Pentapetalae</taxon>
        <taxon>asterids</taxon>
        <taxon>lamiids</taxon>
        <taxon>Solanales</taxon>
        <taxon>Solanaceae</taxon>
        <taxon>Nicotianoideae</taxon>
        <taxon>Nicotianeae</taxon>
        <taxon>Nicotiana</taxon>
    </lineage>
</organism>
<gene>
    <name evidence="2" type="primary">LOC104237134</name>
</gene>
<proteinExistence type="predicted"/>
<dbReference type="PANTHER" id="PTHR34222:SF87">
    <property type="entry name" value="CCHC-TYPE DOMAIN-CONTAINING PROTEIN"/>
    <property type="match status" value="1"/>
</dbReference>
<dbReference type="PANTHER" id="PTHR34222">
    <property type="entry name" value="GAG_PRE-INTEGRS DOMAIN-CONTAINING PROTEIN"/>
    <property type="match status" value="1"/>
</dbReference>
<reference evidence="2" key="2">
    <citation type="submission" date="2025-08" db="UniProtKB">
        <authorList>
            <consortium name="RefSeq"/>
        </authorList>
    </citation>
    <scope>IDENTIFICATION</scope>
    <source>
        <tissue evidence="2">Leaf</tissue>
    </source>
</reference>
<dbReference type="AlphaFoldDB" id="A0A1U7XSQ5"/>
<dbReference type="RefSeq" id="XP_009789525.1">
    <property type="nucleotide sequence ID" value="XM_009791223.1"/>
</dbReference>
<evidence type="ECO:0000313" key="1">
    <source>
        <dbReference type="Proteomes" id="UP000189701"/>
    </source>
</evidence>
<protein>
    <submittedName>
        <fullName evidence="2">Uncharacterized protein LOC104237134 isoform X2</fullName>
    </submittedName>
</protein>
<keyword evidence="1" id="KW-1185">Reference proteome</keyword>
<sequence length="158" mass="17602">MFCDFCNMKGHSRENCYKLMHCEFCKMKDHLKENCYKIIGYPADFKGKKKANAVIRGNHVADLVLNQQQQNIAQGHHVVNTEQQQGNGQVLAPFFTTEQYNQILTLLNKSQVSEASANMAVGNSGKVQLPNGESASITQVGDYHLAGGSLHWEGEGDW</sequence>
<name>A0A1U7XSQ5_NICSY</name>
<reference evidence="1" key="1">
    <citation type="journal article" date="2013" name="Genome Biol.">
        <title>Reference genomes and transcriptomes of Nicotiana sylvestris and Nicotiana tomentosiformis.</title>
        <authorList>
            <person name="Sierro N."/>
            <person name="Battey J.N."/>
            <person name="Ouadi S."/>
            <person name="Bovet L."/>
            <person name="Goepfert S."/>
            <person name="Bakaher N."/>
            <person name="Peitsch M.C."/>
            <person name="Ivanov N.V."/>
        </authorList>
    </citation>
    <scope>NUCLEOTIDE SEQUENCE [LARGE SCALE GENOMIC DNA]</scope>
</reference>
<accession>A0A1U7XSQ5</accession>